<dbReference type="AlphaFoldDB" id="A0ABD0QRJ8"/>
<name>A0ABD0QRJ8_CIRMR</name>
<sequence length="65" mass="7447">NKTAEQRNPLLAFCNPPQSHQIISAERYVTNTQEGWREGKEDGQRHRDTERSVHVTFTSHGTVIS</sequence>
<keyword evidence="2" id="KW-1185">Reference proteome</keyword>
<comment type="caution">
    <text evidence="1">The sequence shown here is derived from an EMBL/GenBank/DDBJ whole genome shotgun (WGS) entry which is preliminary data.</text>
</comment>
<organism evidence="1 2">
    <name type="scientific">Cirrhinus mrigala</name>
    <name type="common">Mrigala</name>
    <dbReference type="NCBI Taxonomy" id="683832"/>
    <lineage>
        <taxon>Eukaryota</taxon>
        <taxon>Metazoa</taxon>
        <taxon>Chordata</taxon>
        <taxon>Craniata</taxon>
        <taxon>Vertebrata</taxon>
        <taxon>Euteleostomi</taxon>
        <taxon>Actinopterygii</taxon>
        <taxon>Neopterygii</taxon>
        <taxon>Teleostei</taxon>
        <taxon>Ostariophysi</taxon>
        <taxon>Cypriniformes</taxon>
        <taxon>Cyprinidae</taxon>
        <taxon>Labeoninae</taxon>
        <taxon>Labeonini</taxon>
        <taxon>Cirrhinus</taxon>
    </lineage>
</organism>
<feature type="non-terminal residue" evidence="1">
    <location>
        <position position="65"/>
    </location>
</feature>
<dbReference type="Proteomes" id="UP001529510">
    <property type="component" value="Unassembled WGS sequence"/>
</dbReference>
<feature type="non-terminal residue" evidence="1">
    <location>
        <position position="1"/>
    </location>
</feature>
<protein>
    <submittedName>
        <fullName evidence="1">Uncharacterized protein</fullName>
    </submittedName>
</protein>
<evidence type="ECO:0000313" key="2">
    <source>
        <dbReference type="Proteomes" id="UP001529510"/>
    </source>
</evidence>
<gene>
    <name evidence="1" type="ORF">M9458_015752</name>
</gene>
<proteinExistence type="predicted"/>
<reference evidence="1 2" key="1">
    <citation type="submission" date="2024-05" db="EMBL/GenBank/DDBJ databases">
        <title>Genome sequencing and assembly of Indian major carp, Cirrhinus mrigala (Hamilton, 1822).</title>
        <authorList>
            <person name="Mohindra V."/>
            <person name="Chowdhury L.M."/>
            <person name="Lal K."/>
            <person name="Jena J.K."/>
        </authorList>
    </citation>
    <scope>NUCLEOTIDE SEQUENCE [LARGE SCALE GENOMIC DNA]</scope>
    <source>
        <strain evidence="1">CM1030</strain>
        <tissue evidence="1">Blood</tissue>
    </source>
</reference>
<dbReference type="EMBL" id="JAMKFB020000007">
    <property type="protein sequence ID" value="KAL0188653.1"/>
    <property type="molecule type" value="Genomic_DNA"/>
</dbReference>
<evidence type="ECO:0000313" key="1">
    <source>
        <dbReference type="EMBL" id="KAL0188653.1"/>
    </source>
</evidence>
<accession>A0ABD0QRJ8</accession>